<dbReference type="Pfam" id="PF13584">
    <property type="entry name" value="BatD"/>
    <property type="match status" value="1"/>
</dbReference>
<dbReference type="eggNOG" id="COG0457">
    <property type="taxonomic scope" value="Bacteria"/>
</dbReference>
<feature type="transmembrane region" description="Helical" evidence="2">
    <location>
        <begin position="460"/>
        <end position="480"/>
    </location>
</feature>
<dbReference type="Pfam" id="PF25607">
    <property type="entry name" value="DUF7939"/>
    <property type="match status" value="1"/>
</dbReference>
<evidence type="ECO:0000313" key="5">
    <source>
        <dbReference type="Proteomes" id="UP000017842"/>
    </source>
</evidence>
<feature type="transmembrane region" description="Helical" evidence="2">
    <location>
        <begin position="30"/>
        <end position="52"/>
    </location>
</feature>
<evidence type="ECO:0000313" key="4">
    <source>
        <dbReference type="EMBL" id="ESS72290.1"/>
    </source>
</evidence>
<dbReference type="InterPro" id="IPR025738">
    <property type="entry name" value="BatD"/>
</dbReference>
<evidence type="ECO:0000256" key="1">
    <source>
        <dbReference type="SAM" id="MobiDB-lite"/>
    </source>
</evidence>
<gene>
    <name evidence="4" type="ORF">MGMO_61c00010</name>
</gene>
<dbReference type="PATRIC" id="fig|1116472.3.peg.1878"/>
<dbReference type="PANTHER" id="PTHR40940:SF1">
    <property type="entry name" value="PROTEIN BATD"/>
    <property type="match status" value="1"/>
</dbReference>
<proteinExistence type="predicted"/>
<keyword evidence="2" id="KW-1133">Transmembrane helix</keyword>
<dbReference type="AlphaFoldDB" id="V5BG62"/>
<dbReference type="EMBL" id="AYLO01000059">
    <property type="protein sequence ID" value="ESS72290.1"/>
    <property type="molecule type" value="Genomic_DNA"/>
</dbReference>
<dbReference type="Proteomes" id="UP000017842">
    <property type="component" value="Unassembled WGS sequence"/>
</dbReference>
<keyword evidence="5" id="KW-1185">Reference proteome</keyword>
<accession>V5BG62</accession>
<reference evidence="4 5" key="1">
    <citation type="journal article" date="2013" name="Genome Announc.">
        <title>Draft Genome Sequence of the Methanotrophic Gammaproteobacterium Methyloglobulus morosus DSM 22980 Strain KoM1.</title>
        <authorList>
            <person name="Poehlein A."/>
            <person name="Deutzmann J.S."/>
            <person name="Daniel R."/>
            <person name="Simeonova D.D."/>
        </authorList>
    </citation>
    <scope>NUCLEOTIDE SEQUENCE [LARGE SCALE GENOMIC DNA]</scope>
    <source>
        <strain evidence="4 5">KoM1</strain>
    </source>
</reference>
<protein>
    <recommendedName>
        <fullName evidence="3">DUF7939 domain-containing protein</fullName>
    </recommendedName>
</protein>
<evidence type="ECO:0000256" key="2">
    <source>
        <dbReference type="SAM" id="Phobius"/>
    </source>
</evidence>
<feature type="domain" description="DUF7939" evidence="3">
    <location>
        <begin position="504"/>
        <end position="583"/>
    </location>
</feature>
<dbReference type="RefSeq" id="WP_023494641.1">
    <property type="nucleotide sequence ID" value="NZ_AYLO01000059.1"/>
</dbReference>
<dbReference type="InterPro" id="IPR057699">
    <property type="entry name" value="DUF7939"/>
</dbReference>
<dbReference type="PANTHER" id="PTHR40940">
    <property type="entry name" value="PROTEIN BATD-RELATED"/>
    <property type="match status" value="1"/>
</dbReference>
<keyword evidence="2" id="KW-0812">Transmembrane</keyword>
<comment type="caution">
    <text evidence="4">The sequence shown here is derived from an EMBL/GenBank/DDBJ whole genome shotgun (WGS) entry which is preliminary data.</text>
</comment>
<name>V5BG62_9GAMM</name>
<dbReference type="STRING" id="1116472.MGMO_61c00010"/>
<feature type="region of interest" description="Disordered" evidence="1">
    <location>
        <begin position="583"/>
        <end position="602"/>
    </location>
</feature>
<sequence>MALGNPSFNVGNPGRNDSYPSLPYPIRNGVLSNALLSILILMILGLFSHYALAAEITTSVDRNPINIDESFKIFFTANDTPDGDPDFTPLEQDFSILNQGQSSNSSWVNGTYSKSIRWTVEVTANKPGKLVIPAILFGNDTSEPLTIQVNQTASNNDTTQSNEEIFLDVKASPEQPYVQSQVVYTIRLYRRVDVAQAELSEPELADAVIEKLGEDSSFNTVVDGVSYLVTERKYAIFPQKSGVMTIKPLTLTAAVIMDRQPDFRDFFGSRTTKTKRVLSKEVNLNVKPAPASFTGKDWLAAEKIELSQEWSGDIQQMKVGEPLTRTLTLRGVGTTVGQLPELSTVLTDANLKAYPDQPVLNEQKLSDGITASRQEKIALIPSTAGKHILPAIEIPWFNTKTQTREIAHIPATAITVVGAGENQPETTRAPKPLAAPSLSLPKPETVSPIPVSTLPDLQNIWLWTSLFLALGWLLTLVYFLRKRPQKFGSDTDEPQQLMAETSIKESIKKLKEACANNDAPSAKNALLLWGKQKFNANNLGAVAGCCDARLRDEVLDLNQTLYSKDNGGWTGKKLMQAFTENTAREKKGARNDEPVLEPLHRL</sequence>
<organism evidence="4 5">
    <name type="scientific">Methyloglobulus morosus KoM1</name>
    <dbReference type="NCBI Taxonomy" id="1116472"/>
    <lineage>
        <taxon>Bacteria</taxon>
        <taxon>Pseudomonadati</taxon>
        <taxon>Pseudomonadota</taxon>
        <taxon>Gammaproteobacteria</taxon>
        <taxon>Methylococcales</taxon>
        <taxon>Methylococcaceae</taxon>
        <taxon>Methyloglobulus</taxon>
    </lineage>
</organism>
<keyword evidence="2" id="KW-0472">Membrane</keyword>
<evidence type="ECO:0000259" key="3">
    <source>
        <dbReference type="Pfam" id="PF25607"/>
    </source>
</evidence>